<reference evidence="2 3" key="1">
    <citation type="submission" date="2022-03" db="EMBL/GenBank/DDBJ databases">
        <authorList>
            <person name="Brunel B."/>
        </authorList>
    </citation>
    <scope>NUCLEOTIDE SEQUENCE [LARGE SCALE GENOMIC DNA]</scope>
    <source>
        <strain evidence="2">STM5069sample</strain>
    </source>
</reference>
<organism evidence="2 3">
    <name type="scientific">Mesorhizobium escarrei</name>
    <dbReference type="NCBI Taxonomy" id="666018"/>
    <lineage>
        <taxon>Bacteria</taxon>
        <taxon>Pseudomonadati</taxon>
        <taxon>Pseudomonadota</taxon>
        <taxon>Alphaproteobacteria</taxon>
        <taxon>Hyphomicrobiales</taxon>
        <taxon>Phyllobacteriaceae</taxon>
        <taxon>Mesorhizobium</taxon>
    </lineage>
</organism>
<evidence type="ECO:0000313" key="3">
    <source>
        <dbReference type="Proteomes" id="UP001153050"/>
    </source>
</evidence>
<comment type="caution">
    <text evidence="2">The sequence shown here is derived from an EMBL/GenBank/DDBJ whole genome shotgun (WGS) entry which is preliminary data.</text>
</comment>
<protein>
    <submittedName>
        <fullName evidence="2">Uncharacterized protein</fullName>
    </submittedName>
</protein>
<dbReference type="EMBL" id="CAKXZT010000090">
    <property type="protein sequence ID" value="CAH2397642.1"/>
    <property type="molecule type" value="Genomic_DNA"/>
</dbReference>
<proteinExistence type="predicted"/>
<gene>
    <name evidence="2" type="ORF">MES5069_180018</name>
</gene>
<sequence length="123" mass="14576">MPLFQPSFCLVWRFHESFTLAPTRFSRRREIVSARVPQEDTVLRPSPIEWPTWHDDPSQSEQPRGGPLRHDITLARYLEKQRACRASTVRGFDLRTTAINLWQAGSVYRARLFQLWRPFHRSV</sequence>
<evidence type="ECO:0000313" key="2">
    <source>
        <dbReference type="EMBL" id="CAH2397642.1"/>
    </source>
</evidence>
<accession>A0ABN8JLS6</accession>
<dbReference type="Proteomes" id="UP001153050">
    <property type="component" value="Unassembled WGS sequence"/>
</dbReference>
<keyword evidence="3" id="KW-1185">Reference proteome</keyword>
<evidence type="ECO:0000256" key="1">
    <source>
        <dbReference type="SAM" id="MobiDB-lite"/>
    </source>
</evidence>
<name>A0ABN8JLS6_9HYPH</name>
<feature type="region of interest" description="Disordered" evidence="1">
    <location>
        <begin position="46"/>
        <end position="68"/>
    </location>
</feature>